<gene>
    <name evidence="4" type="ORF">GA0061100_11496</name>
</gene>
<dbReference type="PANTHER" id="PTHR35841">
    <property type="entry name" value="PHOSPHONATES-BINDING PERIPLASMIC PROTEIN"/>
    <property type="match status" value="1"/>
</dbReference>
<dbReference type="EMBL" id="FMAC01000014">
    <property type="protein sequence ID" value="SCB37222.1"/>
    <property type="molecule type" value="Genomic_DNA"/>
</dbReference>
<proteinExistence type="inferred from homology"/>
<dbReference type="STRING" id="52131.GA0061100_11496"/>
<dbReference type="CDD" id="cd01071">
    <property type="entry name" value="PBP2_PhnD_like"/>
    <property type="match status" value="1"/>
</dbReference>
<dbReference type="InterPro" id="IPR017797">
    <property type="entry name" value="Phosphnate-bd"/>
</dbReference>
<dbReference type="RefSeq" id="WP_075856440.1">
    <property type="nucleotide sequence ID" value="NZ_FMAC01000014.1"/>
</dbReference>
<comment type="similarity">
    <text evidence="1">Belongs to the phosphate/phosphite/phosphonate binding protein family.</text>
</comment>
<dbReference type="Gene3D" id="3.40.190.10">
    <property type="entry name" value="Periplasmic binding protein-like II"/>
    <property type="match status" value="2"/>
</dbReference>
<dbReference type="GO" id="GO:0055085">
    <property type="term" value="P:transmembrane transport"/>
    <property type="evidence" value="ECO:0007669"/>
    <property type="project" value="InterPro"/>
</dbReference>
<dbReference type="PANTHER" id="PTHR35841:SF1">
    <property type="entry name" value="PHOSPHONATES-BINDING PERIPLASMIC PROTEIN"/>
    <property type="match status" value="1"/>
</dbReference>
<dbReference type="Pfam" id="PF12974">
    <property type="entry name" value="Phosphonate-bd"/>
    <property type="match status" value="1"/>
</dbReference>
<evidence type="ECO:0000256" key="2">
    <source>
        <dbReference type="ARBA" id="ARBA00022729"/>
    </source>
</evidence>
<keyword evidence="2 3" id="KW-0732">Signal</keyword>
<name>A0A1C3WAN5_9HYPH</name>
<evidence type="ECO:0000256" key="3">
    <source>
        <dbReference type="SAM" id="SignalP"/>
    </source>
</evidence>
<dbReference type="Proteomes" id="UP000186228">
    <property type="component" value="Unassembled WGS sequence"/>
</dbReference>
<evidence type="ECO:0000256" key="1">
    <source>
        <dbReference type="ARBA" id="ARBA00007162"/>
    </source>
</evidence>
<dbReference type="SUPFAM" id="SSF53850">
    <property type="entry name" value="Periplasmic binding protein-like II"/>
    <property type="match status" value="1"/>
</dbReference>
<accession>A0A1C3WAN5</accession>
<dbReference type="GO" id="GO:0043190">
    <property type="term" value="C:ATP-binding cassette (ABC) transporter complex"/>
    <property type="evidence" value="ECO:0007669"/>
    <property type="project" value="InterPro"/>
</dbReference>
<evidence type="ECO:0000313" key="5">
    <source>
        <dbReference type="Proteomes" id="UP000186228"/>
    </source>
</evidence>
<evidence type="ECO:0000313" key="4">
    <source>
        <dbReference type="EMBL" id="SCB37222.1"/>
    </source>
</evidence>
<protein>
    <submittedName>
        <fullName evidence="4">Phosphonate transport system substrate-binding protein</fullName>
    </submittedName>
</protein>
<dbReference type="GO" id="GO:0015716">
    <property type="term" value="P:organic phosphonate transport"/>
    <property type="evidence" value="ECO:0007669"/>
    <property type="project" value="InterPro"/>
</dbReference>
<sequence>MLKKALFAATALVALAVGAAANAADLKEFRVGILGGENEADRLRNYACLADHLKKEFGFEKVSLFPAADYDGVIQGLLGGTLDFAELGASGYAAVAIKDPKAVTPILTTQQTDGSTGYYSIGLALKSSGIKTIMDAKGKKLGYADPDSTSGYLVPLTQIPKTTGVPNDKFFASTQFNGGHENNLLAAYDGKVDVAVDDSSGVGDFKDGFTSGTFRKEVDKGAVDPNKLVEVWRSPLIPNGPLVVRNALGTEWQTKLSDFFMKLPTADAKCFNAVEGGDFKGYVKVTPDFYNAVIDVRKAAIGG</sequence>
<keyword evidence="5" id="KW-1185">Reference proteome</keyword>
<dbReference type="NCBIfam" id="TIGR01098">
    <property type="entry name" value="3A0109s03R"/>
    <property type="match status" value="1"/>
</dbReference>
<feature type="signal peptide" evidence="3">
    <location>
        <begin position="1"/>
        <end position="23"/>
    </location>
</feature>
<dbReference type="AlphaFoldDB" id="A0A1C3WAN5"/>
<dbReference type="InterPro" id="IPR005770">
    <property type="entry name" value="PhnD"/>
</dbReference>
<dbReference type="NCBIfam" id="TIGR03431">
    <property type="entry name" value="PhnD"/>
    <property type="match status" value="1"/>
</dbReference>
<organism evidence="4 5">
    <name type="scientific">Rhizobium hainanense</name>
    <dbReference type="NCBI Taxonomy" id="52131"/>
    <lineage>
        <taxon>Bacteria</taxon>
        <taxon>Pseudomonadati</taxon>
        <taxon>Pseudomonadota</taxon>
        <taxon>Alphaproteobacteria</taxon>
        <taxon>Hyphomicrobiales</taxon>
        <taxon>Rhizobiaceae</taxon>
        <taxon>Rhizobium/Agrobacterium group</taxon>
        <taxon>Rhizobium</taxon>
    </lineage>
</organism>
<dbReference type="OrthoDB" id="9802896at2"/>
<feature type="chain" id="PRO_5008685271" evidence="3">
    <location>
        <begin position="24"/>
        <end position="303"/>
    </location>
</feature>
<reference evidence="5" key="1">
    <citation type="submission" date="2016-08" db="EMBL/GenBank/DDBJ databases">
        <authorList>
            <person name="Varghese N."/>
            <person name="Submissions Spin"/>
        </authorList>
    </citation>
    <scope>NUCLEOTIDE SEQUENCE [LARGE SCALE GENOMIC DNA]</scope>
    <source>
        <strain evidence="5">CCBAU 57015</strain>
    </source>
</reference>